<dbReference type="CDD" id="cd16278">
    <property type="entry name" value="metallo-hydrolase-like_MBL-fold"/>
    <property type="match status" value="1"/>
</dbReference>
<dbReference type="GO" id="GO:0016787">
    <property type="term" value="F:hydrolase activity"/>
    <property type="evidence" value="ECO:0007669"/>
    <property type="project" value="UniProtKB-KW"/>
</dbReference>
<dbReference type="InterPro" id="IPR050662">
    <property type="entry name" value="Sec-metab_biosynth-thioest"/>
</dbReference>
<proteinExistence type="predicted"/>
<organism evidence="2 3">
    <name type="scientific">Henriciella barbarensis</name>
    <dbReference type="NCBI Taxonomy" id="86342"/>
    <lineage>
        <taxon>Bacteria</taxon>
        <taxon>Pseudomonadati</taxon>
        <taxon>Pseudomonadota</taxon>
        <taxon>Alphaproteobacteria</taxon>
        <taxon>Hyphomonadales</taxon>
        <taxon>Hyphomonadaceae</taxon>
        <taxon>Henriciella</taxon>
    </lineage>
</organism>
<dbReference type="SMART" id="SM00849">
    <property type="entry name" value="Lactamase_B"/>
    <property type="match status" value="1"/>
</dbReference>
<dbReference type="InterPro" id="IPR036388">
    <property type="entry name" value="WH-like_DNA-bd_sf"/>
</dbReference>
<feature type="domain" description="Metallo-beta-lactamase" evidence="1">
    <location>
        <begin position="38"/>
        <end position="208"/>
    </location>
</feature>
<evidence type="ECO:0000313" key="2">
    <source>
        <dbReference type="EMBL" id="RIJ20346.1"/>
    </source>
</evidence>
<reference evidence="2 3" key="1">
    <citation type="submission" date="2018-08" db="EMBL/GenBank/DDBJ databases">
        <title>Henriciella mobilis sp. nov., isolated from seawater.</title>
        <authorList>
            <person name="Cheng H."/>
            <person name="Wu Y.-H."/>
            <person name="Xu X.-W."/>
            <person name="Guo L.-L."/>
        </authorList>
    </citation>
    <scope>NUCLEOTIDE SEQUENCE [LARGE SCALE GENOMIC DNA]</scope>
    <source>
        <strain evidence="2 3">CCUG66934</strain>
    </source>
</reference>
<evidence type="ECO:0000313" key="3">
    <source>
        <dbReference type="Proteomes" id="UP000265431"/>
    </source>
</evidence>
<accession>A0A399QMZ8</accession>
<dbReference type="AlphaFoldDB" id="A0A399QMZ8"/>
<dbReference type="OrthoDB" id="9788263at2"/>
<sequence length="303" mass="33283">MGIPYIKEIDFEYGKVEQVSPLIRRVVANNPGPFTFVGTGVYIIGHGKVAVIDPGPELSEHFDALKEILKNETITHVLVTHGHSDHSPLAQPLANWAGCATYAKNSGVPTAKGELGSADDLGFMPDVQIGDGDVISGPGWTLDVIETPGHTCNHLCFGLREENACLTGDHIMGWSTTIVAPPDGNMGDYMRSLDKIEERYFDILWPTHGSPIREDVNGFIQSYRNHRLDRESAIIKHLEAGETNIPKMVETMYADVDKRLHPAAALSVLGHMLKLVEEGHVETADANPTVRSEFRWKAPQQTS</sequence>
<dbReference type="PANTHER" id="PTHR23131:SF0">
    <property type="entry name" value="ENDORIBONUCLEASE LACTB2"/>
    <property type="match status" value="1"/>
</dbReference>
<protein>
    <submittedName>
        <fullName evidence="2">MBL fold metallo-hydrolase</fullName>
    </submittedName>
</protein>
<dbReference type="InterPro" id="IPR041516">
    <property type="entry name" value="LACTB2_WH"/>
</dbReference>
<dbReference type="RefSeq" id="WP_119380663.1">
    <property type="nucleotide sequence ID" value="NZ_QWGB01000014.1"/>
</dbReference>
<keyword evidence="2" id="KW-0378">Hydrolase</keyword>
<dbReference type="Gene3D" id="1.10.10.10">
    <property type="entry name" value="Winged helix-like DNA-binding domain superfamily/Winged helix DNA-binding domain"/>
    <property type="match status" value="1"/>
</dbReference>
<dbReference type="SUPFAM" id="SSF56281">
    <property type="entry name" value="Metallo-hydrolase/oxidoreductase"/>
    <property type="match status" value="1"/>
</dbReference>
<dbReference type="Pfam" id="PF00753">
    <property type="entry name" value="Lactamase_B"/>
    <property type="match status" value="1"/>
</dbReference>
<evidence type="ECO:0000259" key="1">
    <source>
        <dbReference type="SMART" id="SM00849"/>
    </source>
</evidence>
<dbReference type="InterPro" id="IPR036866">
    <property type="entry name" value="RibonucZ/Hydroxyglut_hydro"/>
</dbReference>
<name>A0A399QMZ8_9PROT</name>
<dbReference type="InterPro" id="IPR001279">
    <property type="entry name" value="Metallo-B-lactamas"/>
</dbReference>
<dbReference type="EMBL" id="QWGB01000014">
    <property type="protein sequence ID" value="RIJ20346.1"/>
    <property type="molecule type" value="Genomic_DNA"/>
</dbReference>
<dbReference type="Pfam" id="PF17778">
    <property type="entry name" value="WHD_BLACT"/>
    <property type="match status" value="1"/>
</dbReference>
<dbReference type="Proteomes" id="UP000265431">
    <property type="component" value="Unassembled WGS sequence"/>
</dbReference>
<dbReference type="PANTHER" id="PTHR23131">
    <property type="entry name" value="ENDORIBONUCLEASE LACTB2"/>
    <property type="match status" value="1"/>
</dbReference>
<keyword evidence="3" id="KW-1185">Reference proteome</keyword>
<gene>
    <name evidence="2" type="ORF">D1224_14550</name>
</gene>
<comment type="caution">
    <text evidence="2">The sequence shown here is derived from an EMBL/GenBank/DDBJ whole genome shotgun (WGS) entry which is preliminary data.</text>
</comment>
<dbReference type="Gene3D" id="3.60.15.10">
    <property type="entry name" value="Ribonuclease Z/Hydroxyacylglutathione hydrolase-like"/>
    <property type="match status" value="1"/>
</dbReference>